<keyword evidence="4 9" id="KW-1133">Transmembrane helix</keyword>
<dbReference type="Gene3D" id="2.60.220.50">
    <property type="match status" value="1"/>
</dbReference>
<evidence type="ECO:0000259" key="10">
    <source>
        <dbReference type="PROSITE" id="PS50221"/>
    </source>
</evidence>
<feature type="transmembrane region" description="Helical" evidence="9">
    <location>
        <begin position="986"/>
        <end position="1010"/>
    </location>
</feature>
<dbReference type="InterPro" id="IPR046338">
    <property type="entry name" value="GAIN_dom_sf"/>
</dbReference>
<dbReference type="PANTHER" id="PTHR12011">
    <property type="entry name" value="ADHESION G-PROTEIN COUPLED RECEPTOR"/>
    <property type="match status" value="1"/>
</dbReference>
<dbReference type="PRINTS" id="PR00249">
    <property type="entry name" value="GPCRSECRETIN"/>
</dbReference>
<organism evidence="13 14">
    <name type="scientific">Crotalus adamanteus</name>
    <name type="common">Eastern diamondback rattlesnake</name>
    <dbReference type="NCBI Taxonomy" id="8729"/>
    <lineage>
        <taxon>Eukaryota</taxon>
        <taxon>Metazoa</taxon>
        <taxon>Chordata</taxon>
        <taxon>Craniata</taxon>
        <taxon>Vertebrata</taxon>
        <taxon>Euteleostomi</taxon>
        <taxon>Lepidosauria</taxon>
        <taxon>Squamata</taxon>
        <taxon>Bifurcata</taxon>
        <taxon>Unidentata</taxon>
        <taxon>Episquamata</taxon>
        <taxon>Toxicofera</taxon>
        <taxon>Serpentes</taxon>
        <taxon>Colubroidea</taxon>
        <taxon>Viperidae</taxon>
        <taxon>Crotalinae</taxon>
        <taxon>Crotalus</taxon>
    </lineage>
</organism>
<comment type="similarity">
    <text evidence="2">Belongs to the G-protein coupled receptor 2 family. Adhesion G-protein coupled receptor (ADGR) subfamily.</text>
</comment>
<dbReference type="GO" id="GO:0005886">
    <property type="term" value="C:plasma membrane"/>
    <property type="evidence" value="ECO:0007669"/>
    <property type="project" value="UniProtKB-SubCell"/>
</dbReference>
<evidence type="ECO:0000256" key="9">
    <source>
        <dbReference type="SAM" id="Phobius"/>
    </source>
</evidence>
<dbReference type="Pfam" id="PF01825">
    <property type="entry name" value="GPS"/>
    <property type="match status" value="1"/>
</dbReference>
<dbReference type="GO" id="GO:0007189">
    <property type="term" value="P:adenylate cyclase-activating G protein-coupled receptor signaling pathway"/>
    <property type="evidence" value="ECO:0007669"/>
    <property type="project" value="TreeGrafter"/>
</dbReference>
<dbReference type="SMART" id="SM00303">
    <property type="entry name" value="GPS"/>
    <property type="match status" value="1"/>
</dbReference>
<dbReference type="PANTHER" id="PTHR12011:SF58">
    <property type="entry name" value="ADHESION G-PROTEIN COUPLED RECEPTOR D2"/>
    <property type="match status" value="1"/>
</dbReference>
<accession>A0AAW1ARV8</accession>
<evidence type="ECO:0000256" key="4">
    <source>
        <dbReference type="ARBA" id="ARBA00022989"/>
    </source>
</evidence>
<feature type="region of interest" description="Disordered" evidence="8">
    <location>
        <begin position="1"/>
        <end position="21"/>
    </location>
</feature>
<keyword evidence="14" id="KW-1185">Reference proteome</keyword>
<evidence type="ECO:0000256" key="8">
    <source>
        <dbReference type="SAM" id="MobiDB-lite"/>
    </source>
</evidence>
<dbReference type="AlphaFoldDB" id="A0AAW1ARV8"/>
<dbReference type="Gene3D" id="2.60.120.200">
    <property type="match status" value="1"/>
</dbReference>
<feature type="transmembrane region" description="Helical" evidence="9">
    <location>
        <begin position="1022"/>
        <end position="1041"/>
    </location>
</feature>
<evidence type="ECO:0000259" key="11">
    <source>
        <dbReference type="PROSITE" id="PS50261"/>
    </source>
</evidence>
<feature type="transmembrane region" description="Helical" evidence="9">
    <location>
        <begin position="1126"/>
        <end position="1153"/>
    </location>
</feature>
<keyword evidence="3 9" id="KW-0812">Transmembrane</keyword>
<protein>
    <submittedName>
        <fullName evidence="13">Adhesion G-protein coupled receptor D2</fullName>
    </submittedName>
</protein>
<dbReference type="FunFam" id="2.60.120.200:FF:000171">
    <property type="entry name" value="Adhesion G-protein coupled receptor D2"/>
    <property type="match status" value="1"/>
</dbReference>
<dbReference type="FunFam" id="2.60.220.50:FF:000071">
    <property type="entry name" value="Uncharacterized protein"/>
    <property type="match status" value="1"/>
</dbReference>
<dbReference type="Pfam" id="PF00002">
    <property type="entry name" value="7tm_2"/>
    <property type="match status" value="1"/>
</dbReference>
<evidence type="ECO:0000256" key="6">
    <source>
        <dbReference type="ARBA" id="ARBA00023157"/>
    </source>
</evidence>
<dbReference type="Pfam" id="PF00354">
    <property type="entry name" value="Pentaxin"/>
    <property type="match status" value="1"/>
</dbReference>
<feature type="region of interest" description="Disordered" evidence="8">
    <location>
        <begin position="44"/>
        <end position="161"/>
    </location>
</feature>
<proteinExistence type="inferred from homology"/>
<feature type="compositionally biased region" description="Basic residues" evidence="8">
    <location>
        <begin position="211"/>
        <end position="228"/>
    </location>
</feature>
<dbReference type="InterPro" id="IPR013320">
    <property type="entry name" value="ConA-like_dom_sf"/>
</dbReference>
<feature type="compositionally biased region" description="Basic residues" evidence="8">
    <location>
        <begin position="70"/>
        <end position="82"/>
    </location>
</feature>
<dbReference type="PROSITE" id="PS51828">
    <property type="entry name" value="PTX_2"/>
    <property type="match status" value="1"/>
</dbReference>
<keyword evidence="6" id="KW-1015">Disulfide bond</keyword>
<feature type="compositionally biased region" description="Low complexity" evidence="8">
    <location>
        <begin position="56"/>
        <end position="66"/>
    </location>
</feature>
<feature type="transmembrane region" description="Helical" evidence="9">
    <location>
        <begin position="1087"/>
        <end position="1106"/>
    </location>
</feature>
<evidence type="ECO:0000256" key="7">
    <source>
        <dbReference type="PROSITE-ProRule" id="PRU01172"/>
    </source>
</evidence>
<dbReference type="EMBL" id="JAOTOJ010000016">
    <property type="protein sequence ID" value="KAK9392493.1"/>
    <property type="molecule type" value="Genomic_DNA"/>
</dbReference>
<reference evidence="13 14" key="1">
    <citation type="journal article" date="2024" name="Proc. Natl. Acad. Sci. U.S.A.">
        <title>The genetic regulatory architecture and epigenomic basis for age-related changes in rattlesnake venom.</title>
        <authorList>
            <person name="Hogan M.P."/>
            <person name="Holding M.L."/>
            <person name="Nystrom G.S."/>
            <person name="Colston T.J."/>
            <person name="Bartlett D.A."/>
            <person name="Mason A.J."/>
            <person name="Ellsworth S.A."/>
            <person name="Rautsaw R.M."/>
            <person name="Lawrence K.C."/>
            <person name="Strickland J.L."/>
            <person name="He B."/>
            <person name="Fraser P."/>
            <person name="Margres M.J."/>
            <person name="Gilbert D.M."/>
            <person name="Gibbs H.L."/>
            <person name="Parkinson C.L."/>
            <person name="Rokyta D.R."/>
        </authorList>
    </citation>
    <scope>NUCLEOTIDE SEQUENCE [LARGE SCALE GENOMIC DNA]</scope>
    <source>
        <strain evidence="13">DRR0105</strain>
    </source>
</reference>
<dbReference type="SMART" id="SM00159">
    <property type="entry name" value="PTX"/>
    <property type="match status" value="1"/>
</dbReference>
<dbReference type="InterPro" id="IPR001759">
    <property type="entry name" value="PTX_dom"/>
</dbReference>
<dbReference type="PROSITE" id="PS50261">
    <property type="entry name" value="G_PROTEIN_RECEP_F2_4"/>
    <property type="match status" value="1"/>
</dbReference>
<feature type="domain" description="Pentraxin (PTX)" evidence="12">
    <location>
        <begin position="393"/>
        <end position="601"/>
    </location>
</feature>
<dbReference type="InterPro" id="IPR000832">
    <property type="entry name" value="GPCR_2_secretin-like"/>
</dbReference>
<evidence type="ECO:0000259" key="12">
    <source>
        <dbReference type="PROSITE" id="PS51828"/>
    </source>
</evidence>
<feature type="domain" description="G-protein coupled receptors family 2 profile 2" evidence="11">
    <location>
        <begin position="983"/>
        <end position="1218"/>
    </location>
</feature>
<feature type="domain" description="GAIN-B" evidence="10">
    <location>
        <begin position="785"/>
        <end position="974"/>
    </location>
</feature>
<dbReference type="InterPro" id="IPR000203">
    <property type="entry name" value="GPS"/>
</dbReference>
<feature type="transmembrane region" description="Helical" evidence="9">
    <location>
        <begin position="1184"/>
        <end position="1212"/>
    </location>
</feature>
<gene>
    <name evidence="13" type="ORF">NXF25_017337</name>
</gene>
<dbReference type="InterPro" id="IPR017981">
    <property type="entry name" value="GPCR_2-like_7TM"/>
</dbReference>
<evidence type="ECO:0000256" key="5">
    <source>
        <dbReference type="ARBA" id="ARBA00023136"/>
    </source>
</evidence>
<comment type="caution">
    <text evidence="13">The sequence shown here is derived from an EMBL/GenBank/DDBJ whole genome shotgun (WGS) entry which is preliminary data.</text>
</comment>
<keyword evidence="13" id="KW-0675">Receptor</keyword>
<dbReference type="GO" id="GO:0004930">
    <property type="term" value="F:G protein-coupled receptor activity"/>
    <property type="evidence" value="ECO:0007669"/>
    <property type="project" value="InterPro"/>
</dbReference>
<feature type="transmembrane region" description="Helical" evidence="9">
    <location>
        <begin position="1047"/>
        <end position="1066"/>
    </location>
</feature>
<feature type="region of interest" description="Disordered" evidence="8">
    <location>
        <begin position="204"/>
        <end position="242"/>
    </location>
</feature>
<sequence>MVVGREPVQKCAPPHPKPGNKLLFPLLVNHTGEGTRPLPAWALAQKGGGGKPFVPSPLSRLPLARLPGRRERRRRRRRRRGREKSCTAVPGASPPLPLAPRRWETPPPRCFSPAEPAPKAWGADPHPVLPQRLENRQRGSASVRPGRARRNAFPSRSPSTVGRVVWGCGSRGARKDGALLESFARSVAFTPSGLGVARQAGEGVSAIGGGNKRRPQPLRARKGGKKAKQQPERECGKSLQRSHAAKPEIGVWMAWLSLPSQAKQPHRAGRRALGPSWWLRKRQPSFLLDGDGFSSWAGLPELRSRDFAQFPGSGPFPLVFETPTVVYEYVSDLLDWWHANVYCQQRFAQLPSESWEDDLSSLGQNFSRRLQSTIWIDEEELFQRKPKQRRVHSPSILIFTNKTDTKFVKVLADFPAMAAVSACAHVQWDPTATDVSTVFSYAVPAFTNEFQLRGIVDKDQFVKFAIILHGHHSPYLPVFRTDKRWHHFCVTWQQPNGSWVIYADGKQKASAAGLAPSRALDGHGTFIIGQDQDSLGGAFKEKESFSGNLTDLQVWGRVLSQEQVEKVRSCVSIKEDLIFDWRSDLLEVEISVQEATVQFTCPAPVEECRVFKVTHGSQHSPCSVKLPFVCRYGKDLYFQLKKTQSEPVPPFIARVNAQANMTVIPENVFQADIRAVTISAAANRLGVVEKILSEAQPPPLDASSLLGVFQLLKEVSEVEVVEPGQLATLEELGQHYVEITGRLLEEDNTDHWSETKPIIGGPMKVVENVDKMASSLHQLLSPNRGKVTFHSKNIGIEVRRAELGPERAGSGGSLMPTHRWDQLDAIEIPAEEMERLRARGLHQITLTNTWYSYGALQRLLASSSAVIKDAAVSDGGRRHLSTQVASSIISSSLVSNYEEISTSVRYRLRHRVQALPDQLVEPVCAFWNFSGSPEGVGSWSTRGCSVSSSQKDLTTCACNHTTNFAVLLQVYEVQRSLEEESTLKTLTFVGCGVSFCALIVTFVLFLAVGVPKSERTTVHKNLIFALAAAEALLMFSELAKINQGVCFAVTAFLHLFFMAAFAWMLVEGLLLWSKVVAVNMSEDRRMRFYYVTGWGLPVLIVGVTLATSFNKYVADNHCWLNVQTEVIWAFVGPVLFVLTVNTFVLFRVVMVTVSSARRRSRMLTPNSSLEKQIGVQIWATTKPILVLLPVLGLTWVCGILVHLSITWAYIFIMLNSLQVSLGGPKLLSQHLEKVR</sequence>
<comment type="caution">
    <text evidence="7">Lacks conserved residue(s) required for the propagation of feature annotation.</text>
</comment>
<dbReference type="SUPFAM" id="SSF49899">
    <property type="entry name" value="Concanavalin A-like lectins/glucanases"/>
    <property type="match status" value="1"/>
</dbReference>
<evidence type="ECO:0000256" key="3">
    <source>
        <dbReference type="ARBA" id="ARBA00022692"/>
    </source>
</evidence>
<dbReference type="Proteomes" id="UP001474421">
    <property type="component" value="Unassembled WGS sequence"/>
</dbReference>
<evidence type="ECO:0000313" key="14">
    <source>
        <dbReference type="Proteomes" id="UP001474421"/>
    </source>
</evidence>
<dbReference type="FunFam" id="1.20.1070.10:FF:000252">
    <property type="entry name" value="Adhesion G protein-coupled receptor D2"/>
    <property type="match status" value="1"/>
</dbReference>
<comment type="subcellular location">
    <subcellularLocation>
        <location evidence="1">Membrane</location>
        <topology evidence="1">Multi-pass membrane protein</topology>
    </subcellularLocation>
</comment>
<dbReference type="InterPro" id="IPR057244">
    <property type="entry name" value="GAIN_B"/>
</dbReference>
<evidence type="ECO:0000313" key="13">
    <source>
        <dbReference type="EMBL" id="KAK9392493.1"/>
    </source>
</evidence>
<dbReference type="PROSITE" id="PS50221">
    <property type="entry name" value="GAIN_B"/>
    <property type="match status" value="1"/>
</dbReference>
<evidence type="ECO:0000256" key="2">
    <source>
        <dbReference type="ARBA" id="ARBA00007343"/>
    </source>
</evidence>
<keyword evidence="5 9" id="KW-0472">Membrane</keyword>
<evidence type="ECO:0000256" key="1">
    <source>
        <dbReference type="ARBA" id="ARBA00004141"/>
    </source>
</evidence>
<name>A0AAW1ARV8_CROAD</name>
<dbReference type="GO" id="GO:0007166">
    <property type="term" value="P:cell surface receptor signaling pathway"/>
    <property type="evidence" value="ECO:0007669"/>
    <property type="project" value="InterPro"/>
</dbReference>
<dbReference type="Gene3D" id="1.20.1070.10">
    <property type="entry name" value="Rhodopsin 7-helix transmembrane proteins"/>
    <property type="match status" value="1"/>
</dbReference>